<evidence type="ECO:0000256" key="1">
    <source>
        <dbReference type="SAM" id="Phobius"/>
    </source>
</evidence>
<keyword evidence="1" id="KW-0472">Membrane</keyword>
<organism evidence="2 4">
    <name type="scientific">Mesotoga infera</name>
    <dbReference type="NCBI Taxonomy" id="1236046"/>
    <lineage>
        <taxon>Bacteria</taxon>
        <taxon>Thermotogati</taxon>
        <taxon>Thermotogota</taxon>
        <taxon>Thermotogae</taxon>
        <taxon>Kosmotogales</taxon>
        <taxon>Kosmotogaceae</taxon>
        <taxon>Mesotoga</taxon>
    </lineage>
</organism>
<dbReference type="AlphaFoldDB" id="A0A101GXL1"/>
<feature type="transmembrane region" description="Helical" evidence="1">
    <location>
        <begin position="12"/>
        <end position="34"/>
    </location>
</feature>
<protein>
    <submittedName>
        <fullName evidence="2">Uncharacterized protein</fullName>
    </submittedName>
</protein>
<evidence type="ECO:0000313" key="4">
    <source>
        <dbReference type="Proteomes" id="UP000054260"/>
    </source>
</evidence>
<dbReference type="EMBL" id="LGGH01000214">
    <property type="protein sequence ID" value="KUK66404.1"/>
    <property type="molecule type" value="Genomic_DNA"/>
</dbReference>
<evidence type="ECO:0000313" key="3">
    <source>
        <dbReference type="EMBL" id="KUK85790.1"/>
    </source>
</evidence>
<feature type="transmembrane region" description="Helical" evidence="1">
    <location>
        <begin position="76"/>
        <end position="99"/>
    </location>
</feature>
<reference evidence="4 5" key="2">
    <citation type="journal article" date="2015" name="MBio">
        <title>Genome-Resolved Metagenomic Analysis Reveals Roles for Candidate Phyla and Other Microbial Community Members in Biogeochemical Transformations in Oil Reservoirs.</title>
        <authorList>
            <person name="Hu P."/>
            <person name="Tom L."/>
            <person name="Singh A."/>
            <person name="Thomas B.C."/>
            <person name="Baker B.J."/>
            <person name="Piceno Y.M."/>
            <person name="Andersen G.L."/>
            <person name="Banfield J.F."/>
        </authorList>
    </citation>
    <scope>NUCLEOTIDE SEQUENCE [LARGE SCALE GENOMIC DNA]</scope>
</reference>
<proteinExistence type="predicted"/>
<feature type="transmembrane region" description="Helical" evidence="1">
    <location>
        <begin position="111"/>
        <end position="136"/>
    </location>
</feature>
<accession>A0A101GXL1</accession>
<dbReference type="Proteomes" id="UP000055014">
    <property type="component" value="Unassembled WGS sequence"/>
</dbReference>
<dbReference type="EMBL" id="LGGW01000187">
    <property type="protein sequence ID" value="KUK85790.1"/>
    <property type="molecule type" value="Genomic_DNA"/>
</dbReference>
<evidence type="ECO:0000313" key="5">
    <source>
        <dbReference type="Proteomes" id="UP000055014"/>
    </source>
</evidence>
<keyword evidence="1" id="KW-0812">Transmembrane</keyword>
<sequence>MMRGIYIFLGNLLMIVAVVIALLFGGGQIVNSLLEGKSIDIDIMDFLFPITLFVTGFFLQYCSLAKRIGLPIFQELLLAGSLVLYIRESLAGGFTWWLLPLRDYIPSSLLFTITGYLLPGIVVFTMAALIVLMIIISGEKEEE</sequence>
<comment type="caution">
    <text evidence="2">The sequence shown here is derived from an EMBL/GenBank/DDBJ whole genome shotgun (WGS) entry which is preliminary data.</text>
</comment>
<dbReference type="Proteomes" id="UP000054260">
    <property type="component" value="Unassembled WGS sequence"/>
</dbReference>
<keyword evidence="1" id="KW-1133">Transmembrane helix</keyword>
<gene>
    <name evidence="2" type="ORF">XD86_1203</name>
    <name evidence="3" type="ORF">XE02_1453</name>
</gene>
<dbReference type="PATRIC" id="fig|1236046.5.peg.1534"/>
<evidence type="ECO:0000313" key="2">
    <source>
        <dbReference type="EMBL" id="KUK66404.1"/>
    </source>
</evidence>
<feature type="transmembrane region" description="Helical" evidence="1">
    <location>
        <begin position="46"/>
        <end position="64"/>
    </location>
</feature>
<reference evidence="2" key="1">
    <citation type="journal article" date="2015" name="MBio">
        <title>Genome-resolved metagenomic analysis reveals roles for candidate phyla and other microbial community members in biogeochemical transformations in oil reservoirs.</title>
        <authorList>
            <person name="Hu P."/>
            <person name="Tom L."/>
            <person name="Singh A."/>
            <person name="Thomas B.C."/>
            <person name="Baker B.J."/>
            <person name="Piceno Y.M."/>
            <person name="Andersen G.L."/>
            <person name="Banfield J.F."/>
        </authorList>
    </citation>
    <scope>NUCLEOTIDE SEQUENCE [LARGE SCALE GENOMIC DNA]</scope>
    <source>
        <strain evidence="2">46_47</strain>
        <strain evidence="3">46_70</strain>
    </source>
</reference>
<name>A0A101GXL1_9BACT</name>